<evidence type="ECO:0000259" key="7">
    <source>
        <dbReference type="Pfam" id="PF13515"/>
    </source>
</evidence>
<feature type="region of interest" description="Disordered" evidence="5">
    <location>
        <begin position="349"/>
        <end position="381"/>
    </location>
</feature>
<name>A0ABD4DUZ1_9BURK</name>
<evidence type="ECO:0000256" key="5">
    <source>
        <dbReference type="SAM" id="MobiDB-lite"/>
    </source>
</evidence>
<feature type="transmembrane region" description="Helical" evidence="6">
    <location>
        <begin position="88"/>
        <end position="105"/>
    </location>
</feature>
<comment type="subcellular location">
    <subcellularLocation>
        <location evidence="1">Membrane</location>
        <topology evidence="1">Multi-pass membrane protein</topology>
    </subcellularLocation>
</comment>
<feature type="compositionally biased region" description="Low complexity" evidence="5">
    <location>
        <begin position="369"/>
        <end position="381"/>
    </location>
</feature>
<proteinExistence type="predicted"/>
<dbReference type="Proteomes" id="UP000057910">
    <property type="component" value="Unassembled WGS sequence"/>
</dbReference>
<dbReference type="AlphaFoldDB" id="A0ABD4DUZ1"/>
<feature type="domain" description="Integral membrane bound transporter" evidence="7">
    <location>
        <begin position="198"/>
        <end position="319"/>
    </location>
</feature>
<comment type="caution">
    <text evidence="8">The sequence shown here is derived from an EMBL/GenBank/DDBJ whole genome shotgun (WGS) entry which is preliminary data.</text>
</comment>
<gene>
    <name evidence="8" type="ORF">WJ68_25035</name>
</gene>
<keyword evidence="2 6" id="KW-0812">Transmembrane</keyword>
<evidence type="ECO:0000313" key="8">
    <source>
        <dbReference type="EMBL" id="KVN76724.1"/>
    </source>
</evidence>
<dbReference type="EMBL" id="LPAD01000100">
    <property type="protein sequence ID" value="KVN76724.1"/>
    <property type="molecule type" value="Genomic_DNA"/>
</dbReference>
<keyword evidence="3 6" id="KW-1133">Transmembrane helix</keyword>
<reference evidence="8 9" key="1">
    <citation type="submission" date="2015-11" db="EMBL/GenBank/DDBJ databases">
        <title>Expanding the genomic diversity of Burkholderia species for the development of highly accurate diagnostics.</title>
        <authorList>
            <person name="Sahl J."/>
            <person name="Keim P."/>
            <person name="Wagner D."/>
        </authorList>
    </citation>
    <scope>NUCLEOTIDE SEQUENCE [LARGE SCALE GENOMIC DNA]</scope>
    <source>
        <strain evidence="8 9">MSMB1585WGS</strain>
    </source>
</reference>
<keyword evidence="4 6" id="KW-0472">Membrane</keyword>
<evidence type="ECO:0000256" key="2">
    <source>
        <dbReference type="ARBA" id="ARBA00022692"/>
    </source>
</evidence>
<dbReference type="GO" id="GO:0016020">
    <property type="term" value="C:membrane"/>
    <property type="evidence" value="ECO:0007669"/>
    <property type="project" value="UniProtKB-SubCell"/>
</dbReference>
<feature type="transmembrane region" description="Helical" evidence="6">
    <location>
        <begin position="240"/>
        <end position="267"/>
    </location>
</feature>
<feature type="transmembrane region" description="Helical" evidence="6">
    <location>
        <begin position="12"/>
        <end position="33"/>
    </location>
</feature>
<protein>
    <recommendedName>
        <fullName evidence="7">Integral membrane bound transporter domain-containing protein</fullName>
    </recommendedName>
</protein>
<feature type="transmembrane region" description="Helical" evidence="6">
    <location>
        <begin position="62"/>
        <end position="82"/>
    </location>
</feature>
<sequence length="381" mass="39815">MHAAASRRMSRAVDTASLVRALAVTITPVALHATTGDPNWLLVVLASISLLIGIERAGLAPLGVLAQAVAIHAGFLLLSLSWTWKPAFVMGCAALAAAAVALSLAGSRLRSLGNFVFIPSLYLACEMSQARANAWALVPYLTVSALPPLALSCADALRDEGGHLRLLIRWRKPTDLGAPSGRADTACAIIAVTMSVALAATLVAWRRLPYGQWAIWSAASVVTVDAGLAKAKLRDRGIGVLIGVPAGLVAGLLLFRCTLAHILLALVTPVTLIAFRHYTTGFAVRCACIACASWVTQQSLAAATDRIVDVILGGVVGVACVIAMDRAAHPPRQAVNGCRVNATRLPADDDGSRMLKRPCQVPGADTGNARPRAPASRRSSR</sequence>
<organism evidence="8 9">
    <name type="scientific">Burkholderia ubonensis</name>
    <dbReference type="NCBI Taxonomy" id="101571"/>
    <lineage>
        <taxon>Bacteria</taxon>
        <taxon>Pseudomonadati</taxon>
        <taxon>Pseudomonadota</taxon>
        <taxon>Betaproteobacteria</taxon>
        <taxon>Burkholderiales</taxon>
        <taxon>Burkholderiaceae</taxon>
        <taxon>Burkholderia</taxon>
        <taxon>Burkholderia cepacia complex</taxon>
    </lineage>
</organism>
<evidence type="ECO:0000313" key="9">
    <source>
        <dbReference type="Proteomes" id="UP000057910"/>
    </source>
</evidence>
<evidence type="ECO:0000256" key="4">
    <source>
        <dbReference type="ARBA" id="ARBA00023136"/>
    </source>
</evidence>
<feature type="transmembrane region" description="Helical" evidence="6">
    <location>
        <begin position="186"/>
        <end position="204"/>
    </location>
</feature>
<evidence type="ECO:0000256" key="6">
    <source>
        <dbReference type="SAM" id="Phobius"/>
    </source>
</evidence>
<dbReference type="InterPro" id="IPR049453">
    <property type="entry name" value="Memb_transporter_dom"/>
</dbReference>
<evidence type="ECO:0000256" key="3">
    <source>
        <dbReference type="ARBA" id="ARBA00022989"/>
    </source>
</evidence>
<evidence type="ECO:0000256" key="1">
    <source>
        <dbReference type="ARBA" id="ARBA00004141"/>
    </source>
</evidence>
<dbReference type="Pfam" id="PF13515">
    <property type="entry name" value="FUSC_2"/>
    <property type="match status" value="1"/>
</dbReference>
<accession>A0ABD4DUZ1</accession>